<protein>
    <submittedName>
        <fullName evidence="1">Uncharacterized protein</fullName>
    </submittedName>
</protein>
<proteinExistence type="predicted"/>
<dbReference type="EMBL" id="BSFD01000006">
    <property type="protein sequence ID" value="GLK49210.1"/>
    <property type="molecule type" value="Genomic_DNA"/>
</dbReference>
<keyword evidence="2" id="KW-1185">Reference proteome</keyword>
<comment type="caution">
    <text evidence="1">The sequence shown here is derived from an EMBL/GenBank/DDBJ whole genome shotgun (WGS) entry which is preliminary data.</text>
</comment>
<evidence type="ECO:0000313" key="1">
    <source>
        <dbReference type="EMBL" id="GLK49210.1"/>
    </source>
</evidence>
<dbReference type="Proteomes" id="UP001143509">
    <property type="component" value="Unassembled WGS sequence"/>
</dbReference>
<gene>
    <name evidence="1" type="ORF">GCM10017620_21830</name>
</gene>
<evidence type="ECO:0000313" key="2">
    <source>
        <dbReference type="Proteomes" id="UP001143509"/>
    </source>
</evidence>
<name>A0ABQ5T8T4_9CAUL</name>
<reference evidence="1" key="1">
    <citation type="journal article" date="2014" name="Int. J. Syst. Evol. Microbiol.">
        <title>Complete genome of a new Firmicutes species belonging to the dominant human colonic microbiota ('Ruminococcus bicirculans') reveals two chromosomes and a selective capacity to utilize plant glucans.</title>
        <authorList>
            <consortium name="NISC Comparative Sequencing Program"/>
            <person name="Wegmann U."/>
            <person name="Louis P."/>
            <person name="Goesmann A."/>
            <person name="Henrissat B."/>
            <person name="Duncan S.H."/>
            <person name="Flint H.J."/>
        </authorList>
    </citation>
    <scope>NUCLEOTIDE SEQUENCE</scope>
    <source>
        <strain evidence="1">VKM B-1499</strain>
    </source>
</reference>
<reference evidence="1" key="2">
    <citation type="submission" date="2023-01" db="EMBL/GenBank/DDBJ databases">
        <authorList>
            <person name="Sun Q."/>
            <person name="Evtushenko L."/>
        </authorList>
    </citation>
    <scope>NUCLEOTIDE SEQUENCE</scope>
    <source>
        <strain evidence="1">VKM B-1499</strain>
    </source>
</reference>
<sequence>MAGVGVARTGARTPTAAVKLLMIVPDSKVRRMLRMFNSISLQLSNGPNPDPSIAAKTTIWRTLVDKSAAHQPTNPSIIKFHT</sequence>
<accession>A0ABQ5T8T4</accession>
<organism evidence="1 2">
    <name type="scientific">Brevundimonas intermedia</name>
    <dbReference type="NCBI Taxonomy" id="74315"/>
    <lineage>
        <taxon>Bacteria</taxon>
        <taxon>Pseudomonadati</taxon>
        <taxon>Pseudomonadota</taxon>
        <taxon>Alphaproteobacteria</taxon>
        <taxon>Caulobacterales</taxon>
        <taxon>Caulobacteraceae</taxon>
        <taxon>Brevundimonas</taxon>
    </lineage>
</organism>